<accession>A0AAV5BM43</accession>
<dbReference type="AlphaFoldDB" id="A0AAV5BM43"/>
<evidence type="ECO:0000313" key="2">
    <source>
        <dbReference type="Proteomes" id="UP001054889"/>
    </source>
</evidence>
<protein>
    <submittedName>
        <fullName evidence="1">Uncharacterized protein</fullName>
    </submittedName>
</protein>
<sequence>MDRPQVLTPAAAMEITSILAELASAVLQWAPPIAAHIKVHFAGMLHSSNPILLHAMLNLFLAFRDAFGAEDDRTMARRLALGCS</sequence>
<dbReference type="EMBL" id="BQKI01000001">
    <property type="protein sequence ID" value="GJM87511.1"/>
    <property type="molecule type" value="Genomic_DNA"/>
</dbReference>
<comment type="caution">
    <text evidence="1">The sequence shown here is derived from an EMBL/GenBank/DDBJ whole genome shotgun (WGS) entry which is preliminary data.</text>
</comment>
<dbReference type="GO" id="GO:0016197">
    <property type="term" value="P:endosomal transport"/>
    <property type="evidence" value="ECO:0007669"/>
    <property type="project" value="InterPro"/>
</dbReference>
<dbReference type="Proteomes" id="UP001054889">
    <property type="component" value="Unassembled WGS sequence"/>
</dbReference>
<keyword evidence="2" id="KW-1185">Reference proteome</keyword>
<dbReference type="PANTHER" id="PTHR34033">
    <property type="entry name" value="AP-5 COMPLEX SUBUNIT BETA-1"/>
    <property type="match status" value="1"/>
</dbReference>
<evidence type="ECO:0000313" key="1">
    <source>
        <dbReference type="EMBL" id="GJM87511.1"/>
    </source>
</evidence>
<dbReference type="PANTHER" id="PTHR34033:SF1">
    <property type="entry name" value="AP-5 COMPLEX SUBUNIT BETA-1"/>
    <property type="match status" value="1"/>
</dbReference>
<name>A0AAV5BM43_ELECO</name>
<proteinExistence type="predicted"/>
<reference evidence="1" key="2">
    <citation type="submission" date="2021-12" db="EMBL/GenBank/DDBJ databases">
        <title>Resequencing data analysis of finger millet.</title>
        <authorList>
            <person name="Hatakeyama M."/>
            <person name="Aluri S."/>
            <person name="Balachadran M.T."/>
            <person name="Sivarajan S.R."/>
            <person name="Poveda L."/>
            <person name="Shimizu-Inatsugi R."/>
            <person name="Schlapbach R."/>
            <person name="Sreeman S.M."/>
            <person name="Shimizu K.K."/>
        </authorList>
    </citation>
    <scope>NUCLEOTIDE SEQUENCE</scope>
</reference>
<gene>
    <name evidence="1" type="primary">ga03473</name>
    <name evidence="1" type="ORF">PR202_ga03473</name>
</gene>
<organism evidence="1 2">
    <name type="scientific">Eleusine coracana subsp. coracana</name>
    <dbReference type="NCBI Taxonomy" id="191504"/>
    <lineage>
        <taxon>Eukaryota</taxon>
        <taxon>Viridiplantae</taxon>
        <taxon>Streptophyta</taxon>
        <taxon>Embryophyta</taxon>
        <taxon>Tracheophyta</taxon>
        <taxon>Spermatophyta</taxon>
        <taxon>Magnoliopsida</taxon>
        <taxon>Liliopsida</taxon>
        <taxon>Poales</taxon>
        <taxon>Poaceae</taxon>
        <taxon>PACMAD clade</taxon>
        <taxon>Chloridoideae</taxon>
        <taxon>Cynodonteae</taxon>
        <taxon>Eleusininae</taxon>
        <taxon>Eleusine</taxon>
    </lineage>
</organism>
<dbReference type="InterPro" id="IPR038741">
    <property type="entry name" value="AP5B1"/>
</dbReference>
<reference evidence="1" key="1">
    <citation type="journal article" date="2018" name="DNA Res.">
        <title>Multiple hybrid de novo genome assembly of finger millet, an orphan allotetraploid crop.</title>
        <authorList>
            <person name="Hatakeyama M."/>
            <person name="Aluri S."/>
            <person name="Balachadran M.T."/>
            <person name="Sivarajan S.R."/>
            <person name="Patrignani A."/>
            <person name="Gruter S."/>
            <person name="Poveda L."/>
            <person name="Shimizu-Inatsugi R."/>
            <person name="Baeten J."/>
            <person name="Francoijs K.J."/>
            <person name="Nataraja K.N."/>
            <person name="Reddy Y.A.N."/>
            <person name="Phadnis S."/>
            <person name="Ravikumar R.L."/>
            <person name="Schlapbach R."/>
            <person name="Sreeman S.M."/>
            <person name="Shimizu K.K."/>
        </authorList>
    </citation>
    <scope>NUCLEOTIDE SEQUENCE</scope>
</reference>
<dbReference type="GO" id="GO:0030119">
    <property type="term" value="C:AP-type membrane coat adaptor complex"/>
    <property type="evidence" value="ECO:0007669"/>
    <property type="project" value="TreeGrafter"/>
</dbReference>